<dbReference type="GO" id="GO:0006623">
    <property type="term" value="P:protein targeting to vacuole"/>
    <property type="evidence" value="ECO:0007669"/>
    <property type="project" value="TreeGrafter"/>
</dbReference>
<name>A0A1V8SN37_9PEZI</name>
<dbReference type="PANTHER" id="PTHR48220">
    <property type="match status" value="1"/>
</dbReference>
<keyword evidence="3" id="KW-1185">Reference proteome</keyword>
<feature type="chain" id="PRO_5012731958" description="Vacuolar protein sorting-associated protein 62" evidence="1">
    <location>
        <begin position="16"/>
        <end position="337"/>
    </location>
</feature>
<dbReference type="AlphaFoldDB" id="A0A1V8SN37"/>
<gene>
    <name evidence="2" type="ORF">B0A48_13077</name>
</gene>
<organism evidence="2 3">
    <name type="scientific">Cryoendolithus antarcticus</name>
    <dbReference type="NCBI Taxonomy" id="1507870"/>
    <lineage>
        <taxon>Eukaryota</taxon>
        <taxon>Fungi</taxon>
        <taxon>Dikarya</taxon>
        <taxon>Ascomycota</taxon>
        <taxon>Pezizomycotina</taxon>
        <taxon>Dothideomycetes</taxon>
        <taxon>Dothideomycetidae</taxon>
        <taxon>Cladosporiales</taxon>
        <taxon>Cladosporiaceae</taxon>
        <taxon>Cryoendolithus</taxon>
    </lineage>
</organism>
<dbReference type="OrthoDB" id="188042at2759"/>
<dbReference type="InterPro" id="IPR009291">
    <property type="entry name" value="Vps62"/>
</dbReference>
<dbReference type="PANTHER" id="PTHR48220:SF1">
    <property type="entry name" value="VACUOLAR PROTEIN SORTING-ASSOCIATED PROTEIN 62-RELATED"/>
    <property type="match status" value="1"/>
</dbReference>
<dbReference type="STRING" id="1507870.A0A1V8SN37"/>
<dbReference type="InParanoid" id="A0A1V8SN37"/>
<evidence type="ECO:0000313" key="3">
    <source>
        <dbReference type="Proteomes" id="UP000192596"/>
    </source>
</evidence>
<reference evidence="3" key="1">
    <citation type="submission" date="2017-03" db="EMBL/GenBank/DDBJ databases">
        <title>Genomes of endolithic fungi from Antarctica.</title>
        <authorList>
            <person name="Coleine C."/>
            <person name="Masonjones S."/>
            <person name="Stajich J.E."/>
        </authorList>
    </citation>
    <scope>NUCLEOTIDE SEQUENCE [LARGE SCALE GENOMIC DNA]</scope>
    <source>
        <strain evidence="3">CCFEE 5527</strain>
    </source>
</reference>
<protein>
    <recommendedName>
        <fullName evidence="4">Vacuolar protein sorting-associated protein 62</fullName>
    </recommendedName>
</protein>
<dbReference type="Proteomes" id="UP000192596">
    <property type="component" value="Unassembled WGS sequence"/>
</dbReference>
<feature type="signal peptide" evidence="1">
    <location>
        <begin position="1"/>
        <end position="15"/>
    </location>
</feature>
<dbReference type="EMBL" id="NAJO01000034">
    <property type="protein sequence ID" value="OQO00587.1"/>
    <property type="molecule type" value="Genomic_DNA"/>
</dbReference>
<proteinExistence type="predicted"/>
<dbReference type="Pfam" id="PF06101">
    <property type="entry name" value="Vps62"/>
    <property type="match status" value="1"/>
</dbReference>
<accession>A0A1V8SN37</accession>
<dbReference type="InterPro" id="IPR053102">
    <property type="entry name" value="VPS_Associated"/>
</dbReference>
<sequence length="337" mass="36211">MLFLSIALTAAVATATPLQRRAPSGVPSFVIDYAPVVHLFSGEQYKPADIGAQLANTKPEVNAATIANAPNPLTLDNLNALNGLGGANVYLTSTSDVTTNPGWLKGVTPDASGKTGGANSSVIVVNDHGNGNVDAFYFYFYAFDFGGIYFGVNVGNHVGDWEHTMVRFVNGKPSQMWYSQHSNGEAFSYGAVQKYKGGKRPVVYSANGTHANYAIPGTHDHTIPNVNLPLGPLEDHTDAGALWDPALAAYYYSFNAASQTFTPYDSSTPTNYLYFNGHWGDAQYPTNDKRQRCVLGISQLCKYTGGPTGPLDKQLNRTSVCPDNGNECIVRPILTPK</sequence>
<dbReference type="GO" id="GO:0000329">
    <property type="term" value="C:fungal-type vacuole membrane"/>
    <property type="evidence" value="ECO:0007669"/>
    <property type="project" value="TreeGrafter"/>
</dbReference>
<comment type="caution">
    <text evidence="2">The sequence shown here is derived from an EMBL/GenBank/DDBJ whole genome shotgun (WGS) entry which is preliminary data.</text>
</comment>
<evidence type="ECO:0008006" key="4">
    <source>
        <dbReference type="Google" id="ProtNLM"/>
    </source>
</evidence>
<evidence type="ECO:0000256" key="1">
    <source>
        <dbReference type="SAM" id="SignalP"/>
    </source>
</evidence>
<keyword evidence="1" id="KW-0732">Signal</keyword>
<evidence type="ECO:0000313" key="2">
    <source>
        <dbReference type="EMBL" id="OQO00587.1"/>
    </source>
</evidence>